<name>A0A6I8TZA4_AEDAE</name>
<feature type="region of interest" description="Disordered" evidence="1">
    <location>
        <begin position="349"/>
        <end position="373"/>
    </location>
</feature>
<reference evidence="2 3" key="1">
    <citation type="submission" date="2017-06" db="EMBL/GenBank/DDBJ databases">
        <title>Aedes aegypti genome working group (AGWG) sequencing and assembly.</title>
        <authorList>
            <consortium name="Aedes aegypti Genome Working Group (AGWG)"/>
            <person name="Matthews B.J."/>
        </authorList>
    </citation>
    <scope>NUCLEOTIDE SEQUENCE [LARGE SCALE GENOMIC DNA]</scope>
    <source>
        <strain evidence="2 3">LVP_AGWG</strain>
    </source>
</reference>
<sequence>METNFGLFALHSSSAPSEPTSEDAASDSLVSGGVGYHLQEEDPLEARKSSEVLEHITEHHFPKQPLDYAEEVDGGGILDLVKPYRDSNNNETSSRVMMMVAKFESGNGQGGKLPVDETETSDFDTASVSSSSLGSVRSSSAFSEGSRDAGSVGSYGKEKAGPNVIGTGESHVVTAGTATITINIINKTAEDCDTKPLKTGPEMRAVHVQVPEYESESERGVGSTGDEGESTECEGQELQRKVKLNDGFLSPELSNDNSHYESALFQTAESQEFLDCKGSLDSSYCEYDDSSEETEQNDDVFESNHPKQSPKAVKQEIIDDENEPMINIIQKMTRDMQVTSTVILNKAKIKEHRKSRAEKKERQKTEKKKLENSHLSRQRIIDDNFCNEILDSTHQFDRLYGITRKTAAVNAPVEVLSDSALQASSAGDESFDSSLSYGKLEGKPRYSGRPIGKLMAKRLKKLDKQGNCKSDVNSDSSASNYANGPKKPPRTFASARSHHSKFGWVKQSGSSTDASSGKPSCPKLEDLDSDPDLIGWKFDKSAKHEKREKSEKSHNIGWVMPKERTNESSIPPQIYNMLNYSEDEDRKRSIKTSNSKAAPQASCCHRIECELGPKLDIDTVDYAPETPRRKSSSNLDFEKFATNTTIKSTPHKRHHFPENGRRTELFLEAERGETRRRSSKEHRRRTTGDFLEHEREAESRHFLEDGRRSDHEPDNPEKSELCRKCSEKSEKKSFRKAAVRRTKSFFEASKKKIHKIGKDKQRFETPKKYHLGTNLNKENSVKKQLHKHLGYTPDNIRCGSCPKESSVVRNNLTQTYSAPARMPDKTRDRPKLPVPTVLNLSGPAASLVEDHHKKQKPHDMKFLKTLKNLRISPKKLFKPNDEPKRSPMNSSSPRQHGDFQSYDDLNLDNVAQMGDFLNNVRQAVENERTNSHERILDQYGAARYAKAPPKTRPRHISTSSEFLDRHPVERQTLQVAADLHREPIYQEISPKNNKTIINEFISGESNNRYLMINNNPNIIYATVNKTAKNLIKSKSVNSFCEEPLGQRVTEKKMNAQPKSSSPAHSETHSRRTSSRLRRSLFNSSTNSGDRSLSSVEESNGILLLPAHGTEDEESLAMMTALEVQEDIIVPKSAGKVGASPGRRTEGSRDTGKDEVDDYRALRSDIRAGNGGTRGGGLTCEEQLLRTAIMMDETTGSGRVAPLGEYRYR</sequence>
<dbReference type="EnsemblMetazoa" id="AAEL021196-RA">
    <property type="protein sequence ID" value="AAEL021196-PA"/>
    <property type="gene ID" value="AAEL021196"/>
</dbReference>
<feature type="compositionally biased region" description="Acidic residues" evidence="1">
    <location>
        <begin position="226"/>
        <end position="235"/>
    </location>
</feature>
<feature type="region of interest" description="Disordered" evidence="1">
    <location>
        <begin position="871"/>
        <end position="902"/>
    </location>
</feature>
<feature type="compositionally biased region" description="Basic and acidic residues" evidence="1">
    <location>
        <begin position="537"/>
        <end position="554"/>
    </location>
</feature>
<proteinExistence type="predicted"/>
<feature type="region of interest" description="Disordered" evidence="1">
    <location>
        <begin position="426"/>
        <end position="573"/>
    </location>
</feature>
<feature type="compositionally biased region" description="Basic and acidic residues" evidence="1">
    <location>
        <begin position="1142"/>
        <end position="1155"/>
    </location>
</feature>
<evidence type="ECO:0000313" key="2">
    <source>
        <dbReference type="EnsemblMetazoa" id="AAEL021196-PA"/>
    </source>
</evidence>
<keyword evidence="3" id="KW-1185">Reference proteome</keyword>
<feature type="compositionally biased region" description="Basic and acidic residues" evidence="1">
    <location>
        <begin position="686"/>
        <end position="723"/>
    </location>
</feature>
<dbReference type="InParanoid" id="A0A6I8TZA4"/>
<feature type="region of interest" description="Disordered" evidence="1">
    <location>
        <begin position="1133"/>
        <end position="1155"/>
    </location>
</feature>
<feature type="compositionally biased region" description="Polar residues" evidence="1">
    <location>
        <begin position="467"/>
        <end position="482"/>
    </location>
</feature>
<feature type="region of interest" description="Disordered" evidence="1">
    <location>
        <begin position="284"/>
        <end position="319"/>
    </location>
</feature>
<feature type="region of interest" description="Disordered" evidence="1">
    <location>
        <begin position="1"/>
        <end position="31"/>
    </location>
</feature>
<organism evidence="2 3">
    <name type="scientific">Aedes aegypti</name>
    <name type="common">Yellowfever mosquito</name>
    <name type="synonym">Culex aegypti</name>
    <dbReference type="NCBI Taxonomy" id="7159"/>
    <lineage>
        <taxon>Eukaryota</taxon>
        <taxon>Metazoa</taxon>
        <taxon>Ecdysozoa</taxon>
        <taxon>Arthropoda</taxon>
        <taxon>Hexapoda</taxon>
        <taxon>Insecta</taxon>
        <taxon>Pterygota</taxon>
        <taxon>Neoptera</taxon>
        <taxon>Endopterygota</taxon>
        <taxon>Diptera</taxon>
        <taxon>Nematocera</taxon>
        <taxon>Culicoidea</taxon>
        <taxon>Culicidae</taxon>
        <taxon>Culicinae</taxon>
        <taxon>Aedini</taxon>
        <taxon>Aedes</taxon>
        <taxon>Stegomyia</taxon>
    </lineage>
</organism>
<feature type="region of interest" description="Disordered" evidence="1">
    <location>
        <begin position="647"/>
        <end position="723"/>
    </location>
</feature>
<gene>
    <name evidence="2" type="primary">110675836</name>
</gene>
<feature type="region of interest" description="Disordered" evidence="1">
    <location>
        <begin position="211"/>
        <end position="236"/>
    </location>
</feature>
<evidence type="ECO:0000256" key="1">
    <source>
        <dbReference type="SAM" id="MobiDB-lite"/>
    </source>
</evidence>
<feature type="compositionally biased region" description="Basic and acidic residues" evidence="1">
    <location>
        <begin position="656"/>
        <end position="676"/>
    </location>
</feature>
<feature type="compositionally biased region" description="Low complexity" evidence="1">
    <location>
        <begin position="127"/>
        <end position="143"/>
    </location>
</feature>
<feature type="compositionally biased region" description="Polar residues" evidence="1">
    <location>
        <begin position="507"/>
        <end position="518"/>
    </location>
</feature>
<feature type="compositionally biased region" description="Acidic residues" evidence="1">
    <location>
        <begin position="286"/>
        <end position="301"/>
    </location>
</feature>
<dbReference type="AlphaFoldDB" id="A0A6I8TZA4"/>
<accession>A0A6I8TZA4</accession>
<feature type="region of interest" description="Disordered" evidence="1">
    <location>
        <begin position="106"/>
        <end position="157"/>
    </location>
</feature>
<dbReference type="OrthoDB" id="5915976at2759"/>
<feature type="region of interest" description="Disordered" evidence="1">
    <location>
        <begin position="1047"/>
        <end position="1095"/>
    </location>
</feature>
<protein>
    <submittedName>
        <fullName evidence="2">Uncharacterized protein</fullName>
    </submittedName>
</protein>
<feature type="compositionally biased region" description="Basic and acidic residues" evidence="1">
    <location>
        <begin position="358"/>
        <end position="373"/>
    </location>
</feature>
<reference evidence="2" key="2">
    <citation type="submission" date="2020-05" db="UniProtKB">
        <authorList>
            <consortium name="EnsemblMetazoa"/>
        </authorList>
    </citation>
    <scope>IDENTIFICATION</scope>
    <source>
        <strain evidence="2">LVP_AGWG</strain>
    </source>
</reference>
<feature type="compositionally biased region" description="Polar residues" evidence="1">
    <location>
        <begin position="426"/>
        <end position="436"/>
    </location>
</feature>
<dbReference type="Proteomes" id="UP000008820">
    <property type="component" value="Chromosome 2"/>
</dbReference>
<evidence type="ECO:0000313" key="3">
    <source>
        <dbReference type="Proteomes" id="UP000008820"/>
    </source>
</evidence>